<dbReference type="InterPro" id="IPR000132">
    <property type="entry name" value="Nitrilase/CN_hydratase_CS"/>
</dbReference>
<reference evidence="4 5" key="1">
    <citation type="journal article" date="2014" name="Antonie Van Leeuwenhoek">
        <title>Fictibacillus enclensis sp. nov., isolated from marine sediment.</title>
        <authorList>
            <person name="Dastager S.G."/>
            <person name="Mawlankar R."/>
            <person name="Srinivasan K."/>
            <person name="Tang S.K."/>
            <person name="Lee J.C."/>
            <person name="Ramana V.V."/>
            <person name="Shouche Y.S."/>
        </authorList>
    </citation>
    <scope>NUCLEOTIDE SEQUENCE [LARGE SCALE GENOMIC DNA]</scope>
    <source>
        <strain evidence="4 5">NIO-1003</strain>
    </source>
</reference>
<evidence type="ECO:0000256" key="2">
    <source>
        <dbReference type="PROSITE-ProRule" id="PRU10139"/>
    </source>
</evidence>
<dbReference type="GO" id="GO:0051410">
    <property type="term" value="P:detoxification of nitrogen compound"/>
    <property type="evidence" value="ECO:0007669"/>
    <property type="project" value="TreeGrafter"/>
</dbReference>
<evidence type="ECO:0000313" key="4">
    <source>
        <dbReference type="EMBL" id="KSU85866.1"/>
    </source>
</evidence>
<dbReference type="SUPFAM" id="SSF56317">
    <property type="entry name" value="Carbon-nitrogen hydrolase"/>
    <property type="match status" value="1"/>
</dbReference>
<gene>
    <name evidence="4" type="ORF">AS030_10390</name>
</gene>
<dbReference type="CDD" id="cd07564">
    <property type="entry name" value="nitrilases_CHs"/>
    <property type="match status" value="1"/>
</dbReference>
<dbReference type="Proteomes" id="UP000054099">
    <property type="component" value="Unassembled WGS sequence"/>
</dbReference>
<dbReference type="RefSeq" id="WP_061971314.1">
    <property type="nucleotide sequence ID" value="NZ_FMAV01000001.1"/>
</dbReference>
<comment type="similarity">
    <text evidence="1">Belongs to the carbon-nitrogen hydrolase superfamily. Nitrilase family.</text>
</comment>
<dbReference type="EMBL" id="LNQN01000001">
    <property type="protein sequence ID" value="KSU85866.1"/>
    <property type="molecule type" value="Genomic_DNA"/>
</dbReference>
<dbReference type="AlphaFoldDB" id="A0A0V8JFZ1"/>
<evidence type="ECO:0000259" key="3">
    <source>
        <dbReference type="PROSITE" id="PS50263"/>
    </source>
</evidence>
<dbReference type="InterPro" id="IPR036526">
    <property type="entry name" value="C-N_Hydrolase_sf"/>
</dbReference>
<evidence type="ECO:0000313" key="5">
    <source>
        <dbReference type="Proteomes" id="UP000054099"/>
    </source>
</evidence>
<dbReference type="PROSITE" id="PS50263">
    <property type="entry name" value="CN_HYDROLASE"/>
    <property type="match status" value="1"/>
</dbReference>
<dbReference type="Gene3D" id="3.60.110.10">
    <property type="entry name" value="Carbon-nitrogen hydrolase"/>
    <property type="match status" value="1"/>
</dbReference>
<keyword evidence="5" id="KW-1185">Reference proteome</keyword>
<dbReference type="PANTHER" id="PTHR46044">
    <property type="entry name" value="NITRILASE"/>
    <property type="match status" value="1"/>
</dbReference>
<name>A0A0V8JFZ1_9BACL</name>
<dbReference type="OrthoDB" id="9811121at2"/>
<organism evidence="4 5">
    <name type="scientific">Fictibacillus enclensis</name>
    <dbReference type="NCBI Taxonomy" id="1017270"/>
    <lineage>
        <taxon>Bacteria</taxon>
        <taxon>Bacillati</taxon>
        <taxon>Bacillota</taxon>
        <taxon>Bacilli</taxon>
        <taxon>Bacillales</taxon>
        <taxon>Fictibacillaceae</taxon>
        <taxon>Fictibacillus</taxon>
    </lineage>
</organism>
<sequence length="340" mass="37508">MGKTYPKFRAAAVQAAPVFLDLDATVEKTCKLIEEAANNGANLVAFPESFIPGYPWWIWLGDPSAYGAPFYAELYKNAVEIPSKAVRKISEAAKSTETYVCVSVTELDGGSLYLTQLWFDPNGNLMGKHRKLKPTSAERYIWGEGDGSMMKVFKTEIGNLGGLQCWEHMIPLNIAAMNSLNEQVHVGSWPAFSCNIGTLFTEGPNVTASKYYSVSAGCFTLMSTQIITQEMIDKLCQNDYQRQMIQQGGGCTQIISPESTVISNIVPKNEEGFAYADIDLEMIVYCKYAVDPAGHYSVPGILSLDFNQNYQPAVRKSGQNLDLSISYNTLQKSESTVLNK</sequence>
<dbReference type="PROSITE" id="PS00920">
    <property type="entry name" value="NITRIL_CHT_1"/>
    <property type="match status" value="1"/>
</dbReference>
<feature type="active site" description="Proton acceptor" evidence="2">
    <location>
        <position position="48"/>
    </location>
</feature>
<accession>A0A0V8JFZ1</accession>
<dbReference type="Pfam" id="PF00795">
    <property type="entry name" value="CN_hydrolase"/>
    <property type="match status" value="1"/>
</dbReference>
<dbReference type="InterPro" id="IPR003010">
    <property type="entry name" value="C-N_Hydrolase"/>
</dbReference>
<protein>
    <submittedName>
        <fullName evidence="4">Nitrilase</fullName>
    </submittedName>
</protein>
<dbReference type="PANTHER" id="PTHR46044:SF1">
    <property type="entry name" value="CN HYDROLASE DOMAIN-CONTAINING PROTEIN"/>
    <property type="match status" value="1"/>
</dbReference>
<dbReference type="InterPro" id="IPR044149">
    <property type="entry name" value="Nitrilases_CHs"/>
</dbReference>
<dbReference type="GO" id="GO:0000257">
    <property type="term" value="F:nitrilase activity"/>
    <property type="evidence" value="ECO:0007669"/>
    <property type="project" value="TreeGrafter"/>
</dbReference>
<proteinExistence type="inferred from homology"/>
<evidence type="ECO:0000256" key="1">
    <source>
        <dbReference type="ARBA" id="ARBA00008129"/>
    </source>
</evidence>
<comment type="caution">
    <text evidence="4">The sequence shown here is derived from an EMBL/GenBank/DDBJ whole genome shotgun (WGS) entry which is preliminary data.</text>
</comment>
<feature type="domain" description="CN hydrolase" evidence="3">
    <location>
        <begin position="8"/>
        <end position="280"/>
    </location>
</feature>
<dbReference type="GO" id="GO:0018822">
    <property type="term" value="F:nitrile hydratase activity"/>
    <property type="evidence" value="ECO:0007669"/>
    <property type="project" value="TreeGrafter"/>
</dbReference>